<dbReference type="AlphaFoldDB" id="A0A6L3VTS7"/>
<keyword evidence="7" id="KW-0418">Kinase</keyword>
<keyword evidence="11" id="KW-0472">Membrane</keyword>
<dbReference type="Gene3D" id="1.10.287.130">
    <property type="match status" value="1"/>
</dbReference>
<dbReference type="SMART" id="SM00387">
    <property type="entry name" value="HATPase_c"/>
    <property type="match status" value="1"/>
</dbReference>
<dbReference type="PROSITE" id="PS50885">
    <property type="entry name" value="HAMP"/>
    <property type="match status" value="1"/>
</dbReference>
<dbReference type="InterPro" id="IPR036890">
    <property type="entry name" value="HATPase_C_sf"/>
</dbReference>
<evidence type="ECO:0000256" key="4">
    <source>
        <dbReference type="ARBA" id="ARBA00022553"/>
    </source>
</evidence>
<evidence type="ECO:0000259" key="12">
    <source>
        <dbReference type="PROSITE" id="PS50109"/>
    </source>
</evidence>
<feature type="region of interest" description="Disordered" evidence="10">
    <location>
        <begin position="1"/>
        <end position="60"/>
    </location>
</feature>
<accession>A0A6L3VTS7</accession>
<name>A0A6L3VTS7_9ACTN</name>
<evidence type="ECO:0000256" key="10">
    <source>
        <dbReference type="SAM" id="MobiDB-lite"/>
    </source>
</evidence>
<dbReference type="OrthoDB" id="9808408at2"/>
<evidence type="ECO:0000256" key="5">
    <source>
        <dbReference type="ARBA" id="ARBA00022679"/>
    </source>
</evidence>
<sequence length="589" mass="63505">MAGGEPTREPEQAPEEAAPKEAAAEEAAPEEAAPEEAAPEEAAPEEAAPEEAPEAEDAAPEALAPPVLTEGAELPAPHGIGRVRLVQIYRIGSVVLGVLLIAAFAVAGTALYQAGKARGTLVDRVDPVALEQYKLSSAIAAQDTAIRRYTEEGGADRIAEYRAAVAQEGTSAATMRRLLAGVPDGGRVIRLLDQVTAGSREWRARFADRIAAGEGGAGLSGGQSRQAGGLFDRARGGMTPLQGGITSLHDRASGRLRDRANAALWSVGAALVIAAVAVIALALVIRRTVVRPVASLGEQVREVAQGDFAHRLDVSGPAEINELAVIIDAMRRRIIDEWRTSTERAALLDDQAGELRRSNAELEQFAYVASHDLQEPLRKVASFCQMLERRYGDQLDERGRQYVQFAVDGAKRMQALINDLLGFSRVGRMARPEDAIDLNEVARQALDNLAALIEETGAEVEVADLPVVPGERTQLTQLFQNLVGNAIKFRRPDAPPRVAIDVRREGDEWEFTCADNGIGIEPRYADRIFLIFQRLHARDEYTGTGIGLALCKKIVEYHGGRIWLAGEERGEDDPGTTFHWTLPIGDGDE</sequence>
<dbReference type="CDD" id="cd06225">
    <property type="entry name" value="HAMP"/>
    <property type="match status" value="1"/>
</dbReference>
<evidence type="ECO:0000259" key="13">
    <source>
        <dbReference type="PROSITE" id="PS50885"/>
    </source>
</evidence>
<dbReference type="SMART" id="SM00388">
    <property type="entry name" value="HisKA"/>
    <property type="match status" value="1"/>
</dbReference>
<evidence type="ECO:0000256" key="7">
    <source>
        <dbReference type="ARBA" id="ARBA00022777"/>
    </source>
</evidence>
<dbReference type="InterPro" id="IPR052162">
    <property type="entry name" value="Sensor_kinase/Photoreceptor"/>
</dbReference>
<evidence type="ECO:0000256" key="9">
    <source>
        <dbReference type="ARBA" id="ARBA00023012"/>
    </source>
</evidence>
<dbReference type="Proteomes" id="UP000483004">
    <property type="component" value="Unassembled WGS sequence"/>
</dbReference>
<dbReference type="EC" id="2.7.13.3" evidence="3"/>
<dbReference type="Gene3D" id="6.10.340.10">
    <property type="match status" value="1"/>
</dbReference>
<evidence type="ECO:0000313" key="15">
    <source>
        <dbReference type="Proteomes" id="UP000483004"/>
    </source>
</evidence>
<evidence type="ECO:0000256" key="11">
    <source>
        <dbReference type="SAM" id="Phobius"/>
    </source>
</evidence>
<dbReference type="InterPro" id="IPR005467">
    <property type="entry name" value="His_kinase_dom"/>
</dbReference>
<dbReference type="Gene3D" id="3.30.565.10">
    <property type="entry name" value="Histidine kinase-like ATPase, C-terminal domain"/>
    <property type="match status" value="1"/>
</dbReference>
<evidence type="ECO:0000256" key="2">
    <source>
        <dbReference type="ARBA" id="ARBA00004236"/>
    </source>
</evidence>
<dbReference type="SMART" id="SM00304">
    <property type="entry name" value="HAMP"/>
    <property type="match status" value="1"/>
</dbReference>
<comment type="subcellular location">
    <subcellularLocation>
        <location evidence="2">Cell membrane</location>
    </subcellularLocation>
</comment>
<dbReference type="CDD" id="cd00082">
    <property type="entry name" value="HisKA"/>
    <property type="match status" value="1"/>
</dbReference>
<dbReference type="GO" id="GO:0000155">
    <property type="term" value="F:phosphorelay sensor kinase activity"/>
    <property type="evidence" value="ECO:0007669"/>
    <property type="project" value="InterPro"/>
</dbReference>
<evidence type="ECO:0000256" key="3">
    <source>
        <dbReference type="ARBA" id="ARBA00012438"/>
    </source>
</evidence>
<dbReference type="GO" id="GO:0005886">
    <property type="term" value="C:plasma membrane"/>
    <property type="evidence" value="ECO:0007669"/>
    <property type="project" value="UniProtKB-SubCell"/>
</dbReference>
<evidence type="ECO:0000256" key="1">
    <source>
        <dbReference type="ARBA" id="ARBA00000085"/>
    </source>
</evidence>
<comment type="caution">
    <text evidence="14">The sequence shown here is derived from an EMBL/GenBank/DDBJ whole genome shotgun (WGS) entry which is preliminary data.</text>
</comment>
<keyword evidence="15" id="KW-1185">Reference proteome</keyword>
<evidence type="ECO:0000256" key="6">
    <source>
        <dbReference type="ARBA" id="ARBA00022692"/>
    </source>
</evidence>
<keyword evidence="4" id="KW-0597">Phosphoprotein</keyword>
<feature type="transmembrane region" description="Helical" evidence="11">
    <location>
        <begin position="88"/>
        <end position="112"/>
    </location>
</feature>
<keyword evidence="6 11" id="KW-0812">Transmembrane</keyword>
<dbReference type="RefSeq" id="WP_151544043.1">
    <property type="nucleotide sequence ID" value="NZ_WBMR01000126.1"/>
</dbReference>
<dbReference type="SUPFAM" id="SSF47384">
    <property type="entry name" value="Homodimeric domain of signal transducing histidine kinase"/>
    <property type="match status" value="1"/>
</dbReference>
<gene>
    <name evidence="14" type="ORF">F9B16_32460</name>
</gene>
<dbReference type="SUPFAM" id="SSF158472">
    <property type="entry name" value="HAMP domain-like"/>
    <property type="match status" value="1"/>
</dbReference>
<comment type="catalytic activity">
    <reaction evidence="1">
        <text>ATP + protein L-histidine = ADP + protein N-phospho-L-histidine.</text>
        <dbReference type="EC" id="2.7.13.3"/>
    </reaction>
</comment>
<keyword evidence="8 11" id="KW-1133">Transmembrane helix</keyword>
<keyword evidence="5" id="KW-0808">Transferase</keyword>
<dbReference type="InterPro" id="IPR003660">
    <property type="entry name" value="HAMP_dom"/>
</dbReference>
<feature type="compositionally biased region" description="Basic and acidic residues" evidence="10">
    <location>
        <begin position="1"/>
        <end position="23"/>
    </location>
</feature>
<dbReference type="InterPro" id="IPR003661">
    <property type="entry name" value="HisK_dim/P_dom"/>
</dbReference>
<feature type="domain" description="Histidine kinase" evidence="12">
    <location>
        <begin position="368"/>
        <end position="586"/>
    </location>
</feature>
<dbReference type="PRINTS" id="PR00344">
    <property type="entry name" value="BCTRLSENSOR"/>
</dbReference>
<dbReference type="Pfam" id="PF02518">
    <property type="entry name" value="HATPase_c"/>
    <property type="match status" value="1"/>
</dbReference>
<dbReference type="InterPro" id="IPR004358">
    <property type="entry name" value="Sig_transdc_His_kin-like_C"/>
</dbReference>
<dbReference type="InterPro" id="IPR036097">
    <property type="entry name" value="HisK_dim/P_sf"/>
</dbReference>
<protein>
    <recommendedName>
        <fullName evidence="3">histidine kinase</fullName>
        <ecNumber evidence="3">2.7.13.3</ecNumber>
    </recommendedName>
</protein>
<dbReference type="PANTHER" id="PTHR43304:SF1">
    <property type="entry name" value="PAC DOMAIN-CONTAINING PROTEIN"/>
    <property type="match status" value="1"/>
</dbReference>
<reference evidence="14 15" key="1">
    <citation type="submission" date="2019-09" db="EMBL/GenBank/DDBJ databases">
        <title>Actinomadura physcomitrii sp. nov., a novel actinomycete isolated from moss [Physcomitrium sphaericum (Ludw) Fuernr].</title>
        <authorList>
            <person name="Liu C."/>
            <person name="Zhuang X."/>
        </authorList>
    </citation>
    <scope>NUCLEOTIDE SEQUENCE [LARGE SCALE GENOMIC DNA]</scope>
    <source>
        <strain evidence="14 15">CYP1-1B</strain>
    </source>
</reference>
<evidence type="ECO:0000313" key="14">
    <source>
        <dbReference type="EMBL" id="KAB2371335.1"/>
    </source>
</evidence>
<dbReference type="FunFam" id="3.30.565.10:FF:000006">
    <property type="entry name" value="Sensor histidine kinase WalK"/>
    <property type="match status" value="1"/>
</dbReference>
<dbReference type="PROSITE" id="PS50109">
    <property type="entry name" value="HIS_KIN"/>
    <property type="match status" value="1"/>
</dbReference>
<feature type="transmembrane region" description="Helical" evidence="11">
    <location>
        <begin position="262"/>
        <end position="285"/>
    </location>
</feature>
<evidence type="ECO:0000256" key="8">
    <source>
        <dbReference type="ARBA" id="ARBA00022989"/>
    </source>
</evidence>
<dbReference type="SUPFAM" id="SSF55874">
    <property type="entry name" value="ATPase domain of HSP90 chaperone/DNA topoisomerase II/histidine kinase"/>
    <property type="match status" value="1"/>
</dbReference>
<dbReference type="Pfam" id="PF00672">
    <property type="entry name" value="HAMP"/>
    <property type="match status" value="1"/>
</dbReference>
<dbReference type="Pfam" id="PF00512">
    <property type="entry name" value="HisKA"/>
    <property type="match status" value="1"/>
</dbReference>
<keyword evidence="9" id="KW-0902">Two-component regulatory system</keyword>
<feature type="compositionally biased region" description="Acidic residues" evidence="10">
    <location>
        <begin position="27"/>
        <end position="59"/>
    </location>
</feature>
<dbReference type="PANTHER" id="PTHR43304">
    <property type="entry name" value="PHYTOCHROME-LIKE PROTEIN CPH1"/>
    <property type="match status" value="1"/>
</dbReference>
<dbReference type="EMBL" id="WBMR01000126">
    <property type="protein sequence ID" value="KAB2371335.1"/>
    <property type="molecule type" value="Genomic_DNA"/>
</dbReference>
<organism evidence="14 15">
    <name type="scientific">Actinomadura montaniterrae</name>
    <dbReference type="NCBI Taxonomy" id="1803903"/>
    <lineage>
        <taxon>Bacteria</taxon>
        <taxon>Bacillati</taxon>
        <taxon>Actinomycetota</taxon>
        <taxon>Actinomycetes</taxon>
        <taxon>Streptosporangiales</taxon>
        <taxon>Thermomonosporaceae</taxon>
        <taxon>Actinomadura</taxon>
    </lineage>
</organism>
<feature type="domain" description="HAMP" evidence="13">
    <location>
        <begin position="287"/>
        <end position="339"/>
    </location>
</feature>
<proteinExistence type="predicted"/>
<dbReference type="InterPro" id="IPR003594">
    <property type="entry name" value="HATPase_dom"/>
</dbReference>